<comment type="caution">
    <text evidence="1">The sequence shown here is derived from an EMBL/GenBank/DDBJ whole genome shotgun (WGS) entry which is preliminary data.</text>
</comment>
<dbReference type="AlphaFoldDB" id="A0A5R8LR55"/>
<dbReference type="EMBL" id="VBWO01000005">
    <property type="protein sequence ID" value="TLF39707.1"/>
    <property type="molecule type" value="Genomic_DNA"/>
</dbReference>
<gene>
    <name evidence="1" type="ORF">FEI15_07090</name>
</gene>
<protein>
    <submittedName>
        <fullName evidence="1">Uncharacterized protein</fullName>
    </submittedName>
</protein>
<evidence type="ECO:0000313" key="2">
    <source>
        <dbReference type="Proteomes" id="UP000309885"/>
    </source>
</evidence>
<proteinExistence type="predicted"/>
<accession>A0A5R8LR55</accession>
<evidence type="ECO:0000313" key="1">
    <source>
        <dbReference type="EMBL" id="TLF39707.1"/>
    </source>
</evidence>
<dbReference type="RefSeq" id="WP_064522487.1">
    <property type="nucleotide sequence ID" value="NZ_VBWO01000005.1"/>
</dbReference>
<sequence length="61" mass="7050">MKEFEYTGISTTVNHAVAIFMLLHKHDIERFVVYNAPDDMLTVRILYRDDKPEPEKAGVLA</sequence>
<dbReference type="Proteomes" id="UP000309885">
    <property type="component" value="Unassembled WGS sequence"/>
</dbReference>
<reference evidence="1 2" key="1">
    <citation type="submission" date="2019-05" db="EMBL/GenBank/DDBJ databases">
        <title>Genome-based reclassification of Lactobacillus casei as Lactobacillus casei subsp. casei. subsp.nov., description of Lactobacillus casei subsp. zeae subsp. nov., and emended description of Lactobacillus casei.</title>
        <authorList>
            <person name="Huang C.-H."/>
        </authorList>
    </citation>
    <scope>NUCLEOTIDE SEQUENCE [LARGE SCALE GENOMIC DNA]</scope>
    <source>
        <strain evidence="1 2">CRBIP24.44</strain>
    </source>
</reference>
<organism evidence="1 2">
    <name type="scientific">Lacticaseibacillus zeae</name>
    <name type="common">Lactobacillus zeae</name>
    <dbReference type="NCBI Taxonomy" id="57037"/>
    <lineage>
        <taxon>Bacteria</taxon>
        <taxon>Bacillati</taxon>
        <taxon>Bacillota</taxon>
        <taxon>Bacilli</taxon>
        <taxon>Lactobacillales</taxon>
        <taxon>Lactobacillaceae</taxon>
        <taxon>Lacticaseibacillus</taxon>
    </lineage>
</organism>
<name>A0A5R8LR55_LACZE</name>